<dbReference type="Proteomes" id="UP000314294">
    <property type="component" value="Unassembled WGS sequence"/>
</dbReference>
<reference evidence="2 3" key="1">
    <citation type="submission" date="2019-03" db="EMBL/GenBank/DDBJ databases">
        <title>First draft genome of Liparis tanakae, snailfish: a comprehensive survey of snailfish specific genes.</title>
        <authorList>
            <person name="Kim W."/>
            <person name="Song I."/>
            <person name="Jeong J.-H."/>
            <person name="Kim D."/>
            <person name="Kim S."/>
            <person name="Ryu S."/>
            <person name="Song J.Y."/>
            <person name="Lee S.K."/>
        </authorList>
    </citation>
    <scope>NUCLEOTIDE SEQUENCE [LARGE SCALE GENOMIC DNA]</scope>
    <source>
        <tissue evidence="2">Muscle</tissue>
    </source>
</reference>
<dbReference type="AlphaFoldDB" id="A0A4Z2GIR4"/>
<organism evidence="2 3">
    <name type="scientific">Liparis tanakae</name>
    <name type="common">Tanaka's snailfish</name>
    <dbReference type="NCBI Taxonomy" id="230148"/>
    <lineage>
        <taxon>Eukaryota</taxon>
        <taxon>Metazoa</taxon>
        <taxon>Chordata</taxon>
        <taxon>Craniata</taxon>
        <taxon>Vertebrata</taxon>
        <taxon>Euteleostomi</taxon>
        <taxon>Actinopterygii</taxon>
        <taxon>Neopterygii</taxon>
        <taxon>Teleostei</taxon>
        <taxon>Neoteleostei</taxon>
        <taxon>Acanthomorphata</taxon>
        <taxon>Eupercaria</taxon>
        <taxon>Perciformes</taxon>
        <taxon>Cottioidei</taxon>
        <taxon>Cottales</taxon>
        <taxon>Liparidae</taxon>
        <taxon>Liparis</taxon>
    </lineage>
</organism>
<evidence type="ECO:0000313" key="2">
    <source>
        <dbReference type="EMBL" id="TNN53135.1"/>
    </source>
</evidence>
<sequence>MFSMDRVLQEPARPPPELLLLLRRCPRRGERGRRGERPGLPDADPLPLDPTTSSLETERELPYMCKSKGHMDEAAACPTDFFVVVLGIGTQDIVSMSGQDIDDYRNHNDSFVLI</sequence>
<gene>
    <name evidence="2" type="ORF">EYF80_036654</name>
</gene>
<dbReference type="OrthoDB" id="2019763at2759"/>
<protein>
    <submittedName>
        <fullName evidence="2">Uncharacterized protein</fullName>
    </submittedName>
</protein>
<comment type="caution">
    <text evidence="2">The sequence shown here is derived from an EMBL/GenBank/DDBJ whole genome shotgun (WGS) entry which is preliminary data.</text>
</comment>
<accession>A0A4Z2GIR4</accession>
<feature type="compositionally biased region" description="Basic and acidic residues" evidence="1">
    <location>
        <begin position="29"/>
        <end position="39"/>
    </location>
</feature>
<proteinExistence type="predicted"/>
<feature type="region of interest" description="Disordered" evidence="1">
    <location>
        <begin position="29"/>
        <end position="58"/>
    </location>
</feature>
<feature type="compositionally biased region" description="Low complexity" evidence="1">
    <location>
        <begin position="40"/>
        <end position="50"/>
    </location>
</feature>
<evidence type="ECO:0000313" key="3">
    <source>
        <dbReference type="Proteomes" id="UP000314294"/>
    </source>
</evidence>
<evidence type="ECO:0000256" key="1">
    <source>
        <dbReference type="SAM" id="MobiDB-lite"/>
    </source>
</evidence>
<name>A0A4Z2GIR4_9TELE</name>
<dbReference type="EMBL" id="SRLO01000525">
    <property type="protein sequence ID" value="TNN53135.1"/>
    <property type="molecule type" value="Genomic_DNA"/>
</dbReference>
<keyword evidence="3" id="KW-1185">Reference proteome</keyword>